<reference evidence="2" key="1">
    <citation type="submission" date="2023-06" db="EMBL/GenBank/DDBJ databases">
        <authorList>
            <consortium name="Lawrence Berkeley National Laboratory"/>
            <person name="Ahrendt S."/>
            <person name="Sahu N."/>
            <person name="Indic B."/>
            <person name="Wong-Bajracharya J."/>
            <person name="Merenyi Z."/>
            <person name="Ke H.-M."/>
            <person name="Monk M."/>
            <person name="Kocsube S."/>
            <person name="Drula E."/>
            <person name="Lipzen A."/>
            <person name="Balint B."/>
            <person name="Henrissat B."/>
            <person name="Andreopoulos B."/>
            <person name="Martin F.M."/>
            <person name="Harder C.B."/>
            <person name="Rigling D."/>
            <person name="Ford K.L."/>
            <person name="Foster G.D."/>
            <person name="Pangilinan J."/>
            <person name="Papanicolaou A."/>
            <person name="Barry K."/>
            <person name="LaButti K."/>
            <person name="Viragh M."/>
            <person name="Koriabine M."/>
            <person name="Yan M."/>
            <person name="Riley R."/>
            <person name="Champramary S."/>
            <person name="Plett K.L."/>
            <person name="Tsai I.J."/>
            <person name="Slot J."/>
            <person name="Sipos G."/>
            <person name="Plett J."/>
            <person name="Nagy L.G."/>
            <person name="Grigoriev I.V."/>
        </authorList>
    </citation>
    <scope>NUCLEOTIDE SEQUENCE</scope>
    <source>
        <strain evidence="2">CCBAS 213</strain>
    </source>
</reference>
<name>A0AA39MIF4_ARMTA</name>
<evidence type="ECO:0000256" key="1">
    <source>
        <dbReference type="SAM" id="MobiDB-lite"/>
    </source>
</evidence>
<dbReference type="EMBL" id="JAUEPS010000164">
    <property type="protein sequence ID" value="KAK0435003.1"/>
    <property type="molecule type" value="Genomic_DNA"/>
</dbReference>
<dbReference type="Proteomes" id="UP001175211">
    <property type="component" value="Unassembled WGS sequence"/>
</dbReference>
<feature type="region of interest" description="Disordered" evidence="1">
    <location>
        <begin position="262"/>
        <end position="295"/>
    </location>
</feature>
<evidence type="ECO:0000313" key="3">
    <source>
        <dbReference type="Proteomes" id="UP001175211"/>
    </source>
</evidence>
<dbReference type="RefSeq" id="XP_060321860.1">
    <property type="nucleotide sequence ID" value="XM_060470606.1"/>
</dbReference>
<dbReference type="AlphaFoldDB" id="A0AA39MIF4"/>
<protein>
    <submittedName>
        <fullName evidence="2">Uncharacterized protein</fullName>
    </submittedName>
</protein>
<feature type="compositionally biased region" description="Polar residues" evidence="1">
    <location>
        <begin position="81"/>
        <end position="116"/>
    </location>
</feature>
<feature type="compositionally biased region" description="Acidic residues" evidence="1">
    <location>
        <begin position="278"/>
        <end position="295"/>
    </location>
</feature>
<sequence length="295" mass="31986">MCDRGTAPVDEPGDKHVKLTNVFKDITNTVDCDQRTTYYTSGQQISILRGSTSDVTMGTDDFLLKNFPREHAALDHEHESSTQVSSGPVSNSQAAKSTPSALAKSVTQGSTKNHGTGTKMRLVVGPSNQHVVEPQAVVPFRLEQEYRGNIDRARMASNSSTMRKPTEAVRVWDIEVPCFIGTEPFKLTEYAKLEPSYADFDPGDCVLVAFTIGGYQTPKTDSTPALNRASLNIQFAILLASANTDDAGPAMERFPEDLGDETALGVDDPTPMNVPDGEGIDWAESDVEIPDGPEF</sequence>
<comment type="caution">
    <text evidence="2">The sequence shown here is derived from an EMBL/GenBank/DDBJ whole genome shotgun (WGS) entry which is preliminary data.</text>
</comment>
<proteinExistence type="predicted"/>
<evidence type="ECO:0000313" key="2">
    <source>
        <dbReference type="EMBL" id="KAK0435003.1"/>
    </source>
</evidence>
<dbReference type="GeneID" id="85354154"/>
<accession>A0AA39MIF4</accession>
<keyword evidence="3" id="KW-1185">Reference proteome</keyword>
<gene>
    <name evidence="2" type="ORF">EV420DRAFT_1488281</name>
</gene>
<feature type="region of interest" description="Disordered" evidence="1">
    <location>
        <begin position="75"/>
        <end position="121"/>
    </location>
</feature>
<organism evidence="2 3">
    <name type="scientific">Armillaria tabescens</name>
    <name type="common">Ringless honey mushroom</name>
    <name type="synonym">Agaricus tabescens</name>
    <dbReference type="NCBI Taxonomy" id="1929756"/>
    <lineage>
        <taxon>Eukaryota</taxon>
        <taxon>Fungi</taxon>
        <taxon>Dikarya</taxon>
        <taxon>Basidiomycota</taxon>
        <taxon>Agaricomycotina</taxon>
        <taxon>Agaricomycetes</taxon>
        <taxon>Agaricomycetidae</taxon>
        <taxon>Agaricales</taxon>
        <taxon>Marasmiineae</taxon>
        <taxon>Physalacriaceae</taxon>
        <taxon>Desarmillaria</taxon>
    </lineage>
</organism>